<dbReference type="Proteomes" id="UP000325292">
    <property type="component" value="Chromosome"/>
</dbReference>
<dbReference type="SUPFAM" id="SSF159672">
    <property type="entry name" value="CbiG N-terminal domain-like"/>
    <property type="match status" value="1"/>
</dbReference>
<dbReference type="InterPro" id="IPR036518">
    <property type="entry name" value="CobE/GbiG_C_sf"/>
</dbReference>
<feature type="domain" description="Cobalamin biosynthesis central region" evidence="3">
    <location>
        <begin position="139"/>
        <end position="229"/>
    </location>
</feature>
<feature type="domain" description="CobE/GbiG C-terminal" evidence="1">
    <location>
        <begin position="232"/>
        <end position="351"/>
    </location>
</feature>
<dbReference type="InterPro" id="IPR021744">
    <property type="entry name" value="CbiG_N"/>
</dbReference>
<feature type="domain" description="Cobalamin synthesis G N-terminal" evidence="2">
    <location>
        <begin position="54"/>
        <end position="133"/>
    </location>
</feature>
<dbReference type="InterPro" id="IPR038029">
    <property type="entry name" value="GbiG_N_sf"/>
</dbReference>
<dbReference type="InterPro" id="IPR021745">
    <property type="entry name" value="CbiG_mid"/>
</dbReference>
<protein>
    <recommendedName>
        <fullName evidence="6">Cobalamin biosynthesis protein CbiG</fullName>
    </recommendedName>
</protein>
<dbReference type="PANTHER" id="PTHR37477:SF1">
    <property type="entry name" value="COBALT-PRECORRIN-5A HYDROLASE"/>
    <property type="match status" value="1"/>
</dbReference>
<dbReference type="Gene3D" id="3.40.50.11220">
    <property type="match status" value="1"/>
</dbReference>
<evidence type="ECO:0000313" key="4">
    <source>
        <dbReference type="EMBL" id="AUW94055.1"/>
    </source>
</evidence>
<dbReference type="Pfam" id="PF01890">
    <property type="entry name" value="CbiG_C"/>
    <property type="match status" value="1"/>
</dbReference>
<dbReference type="EMBL" id="CP019454">
    <property type="protein sequence ID" value="AUW94055.1"/>
    <property type="molecule type" value="Genomic_DNA"/>
</dbReference>
<dbReference type="PANTHER" id="PTHR37477">
    <property type="entry name" value="COBALT-PRECORRIN-5A HYDROLASE"/>
    <property type="match status" value="1"/>
</dbReference>
<evidence type="ECO:0000259" key="1">
    <source>
        <dbReference type="Pfam" id="PF01890"/>
    </source>
</evidence>
<dbReference type="Pfam" id="PF11760">
    <property type="entry name" value="CbiG_N"/>
    <property type="match status" value="1"/>
</dbReference>
<evidence type="ECO:0000259" key="3">
    <source>
        <dbReference type="Pfam" id="PF11761"/>
    </source>
</evidence>
<dbReference type="Gene3D" id="3.30.420.180">
    <property type="entry name" value="CobE/GbiG C-terminal domain"/>
    <property type="match status" value="1"/>
</dbReference>
<dbReference type="InterPro" id="IPR002750">
    <property type="entry name" value="CobE/GbiG_C"/>
</dbReference>
<reference evidence="4 5" key="1">
    <citation type="journal article" date="2019" name="Sci. Rep.">
        <title>Sulfobacillus thermotolerans: new insights into resistance and metabolic capacities of acidophilic chemolithotrophs.</title>
        <authorList>
            <person name="Panyushkina A.E."/>
            <person name="Babenko V.V."/>
            <person name="Nikitina A.S."/>
            <person name="Selezneva O.V."/>
            <person name="Tsaplina I.A."/>
            <person name="Letarova M.A."/>
            <person name="Kostryukova E.S."/>
            <person name="Letarov A.V."/>
        </authorList>
    </citation>
    <scope>NUCLEOTIDE SEQUENCE [LARGE SCALE GENOMIC DNA]</scope>
    <source>
        <strain evidence="4 5">Kr1</strain>
    </source>
</reference>
<keyword evidence="5" id="KW-1185">Reference proteome</keyword>
<organism evidence="4 5">
    <name type="scientific">Sulfobacillus thermotolerans</name>
    <dbReference type="NCBI Taxonomy" id="338644"/>
    <lineage>
        <taxon>Bacteria</taxon>
        <taxon>Bacillati</taxon>
        <taxon>Bacillota</taxon>
        <taxon>Clostridia</taxon>
        <taxon>Eubacteriales</taxon>
        <taxon>Clostridiales Family XVII. Incertae Sedis</taxon>
        <taxon>Sulfobacillus</taxon>
    </lineage>
</organism>
<dbReference type="InterPro" id="IPR052553">
    <property type="entry name" value="CbiG_hydrolase"/>
</dbReference>
<proteinExistence type="predicted"/>
<accession>A0ABN5H0D4</accession>
<dbReference type="Pfam" id="PF11761">
    <property type="entry name" value="CbiG_mid"/>
    <property type="match status" value="1"/>
</dbReference>
<evidence type="ECO:0008006" key="6">
    <source>
        <dbReference type="Google" id="ProtNLM"/>
    </source>
</evidence>
<evidence type="ECO:0000313" key="5">
    <source>
        <dbReference type="Proteomes" id="UP000325292"/>
    </source>
</evidence>
<dbReference type="SUPFAM" id="SSF159664">
    <property type="entry name" value="CobE/GbiG C-terminal domain-like"/>
    <property type="match status" value="1"/>
</dbReference>
<sequence>MSSAPWAAVAVTRRGRSTLDALREQGVAFDAWVPTRLADGTRYHGYGGSLSALVSEKFFDYRAWIFLLPVSAVVRIIAPLLVSKYTDPCVVAIDERPQYAVCLLSCHEGAGNDVTRRVAALLGVHAVVTTGSEVLNRFSLDLWERELRWVRGPSRDMTTLSRLIVEGEAVGVVQESGPVLWPHRMDFMPWIYPNWDRVPAQNLKTLRGWLWITHRSGPLPHHPGVIFYPPVLAVGIGVSRGTKATHIADVVDRVFSENQLALQSVAKVATIDIKKDEEGLTEFAAQRGWPIEYFSAPTLNDTPGVFSPSHVAVRRVTGAVAVAEPAALRAAKLGTLLVPKVKTDRVTVAVALQTTW</sequence>
<gene>
    <name evidence="4" type="ORF">BXT84_08905</name>
</gene>
<name>A0ABN5H0D4_9FIRM</name>
<evidence type="ECO:0000259" key="2">
    <source>
        <dbReference type="Pfam" id="PF11760"/>
    </source>
</evidence>